<dbReference type="Proteomes" id="UP000007360">
    <property type="component" value="Unassembled WGS sequence"/>
</dbReference>
<evidence type="ECO:0000256" key="7">
    <source>
        <dbReference type="SAM" id="Phobius"/>
    </source>
</evidence>
<comment type="similarity">
    <text evidence="2">Belongs to the UPF0104 family.</text>
</comment>
<keyword evidence="3" id="KW-1003">Cell membrane</keyword>
<reference evidence="8 9" key="1">
    <citation type="journal article" date="2012" name="J. Bacteriol.">
        <title>Draft genome sequence of Methanobacterium formicicum DSM 3637, an archaebacterium isolated from the methane producer amoeba Pelomyxa palustris.</title>
        <authorList>
            <person name="Gutierrez G."/>
        </authorList>
    </citation>
    <scope>NUCLEOTIDE SEQUENCE [LARGE SCALE GENOMIC DNA]</scope>
    <source>
        <strain evidence="9">DSM 3637 / PP1</strain>
    </source>
</reference>
<dbReference type="OrthoDB" id="107034at2157"/>
<feature type="transmembrane region" description="Helical" evidence="7">
    <location>
        <begin position="6"/>
        <end position="26"/>
    </location>
</feature>
<dbReference type="PANTHER" id="PTHR39087">
    <property type="entry name" value="UPF0104 MEMBRANE PROTEIN MJ1595"/>
    <property type="match status" value="1"/>
</dbReference>
<dbReference type="PANTHER" id="PTHR39087:SF2">
    <property type="entry name" value="UPF0104 MEMBRANE PROTEIN MJ1595"/>
    <property type="match status" value="1"/>
</dbReference>
<keyword evidence="5 7" id="KW-1133">Transmembrane helix</keyword>
<evidence type="ECO:0000256" key="3">
    <source>
        <dbReference type="ARBA" id="ARBA00022475"/>
    </source>
</evidence>
<evidence type="ECO:0000256" key="2">
    <source>
        <dbReference type="ARBA" id="ARBA00011061"/>
    </source>
</evidence>
<dbReference type="AlphaFoldDB" id="K2QBW1"/>
<keyword evidence="9" id="KW-1185">Reference proteome</keyword>
<accession>K2QBW1</accession>
<comment type="subcellular location">
    <subcellularLocation>
        <location evidence="1">Cell membrane</location>
        <topology evidence="1">Multi-pass membrane protein</topology>
    </subcellularLocation>
</comment>
<dbReference type="GO" id="GO:0005886">
    <property type="term" value="C:plasma membrane"/>
    <property type="evidence" value="ECO:0007669"/>
    <property type="project" value="UniProtKB-SubCell"/>
</dbReference>
<dbReference type="RefSeq" id="WP_004031022.1">
    <property type="nucleotide sequence ID" value="NZ_AMPO01000007.1"/>
</dbReference>
<dbReference type="NCBIfam" id="TIGR00374">
    <property type="entry name" value="flippase-like domain"/>
    <property type="match status" value="1"/>
</dbReference>
<feature type="transmembrane region" description="Helical" evidence="7">
    <location>
        <begin position="38"/>
        <end position="57"/>
    </location>
</feature>
<evidence type="ECO:0000256" key="6">
    <source>
        <dbReference type="ARBA" id="ARBA00023136"/>
    </source>
</evidence>
<sequence>MEKNKFWMILLFAVAVYLVMIIYANLGDLLSALAKFNWVFIPVMIILVTIAYFIRFIKWNLFLKNVDVHLPLKENLFVFFSGLSMTITPAKAGEIWKGWLIKDINGEKLSKTVPVVIVDRLTDLLGLIILSLSGIIYYKSGIYILLILVIIFACFIVAIKSETISNRLISILEKRASKYSQDIKQMHQSFKKSMEVKYLIGMSAISVLAWFMECLALFFVIYGFGESLGIVLSTFIYSFASLAGAVSMIPGGLGVAEATLSGILVFFGLSSSVAIGIALIIRLGTLWYGAILGFVVYILGKSRVMGK</sequence>
<dbReference type="Pfam" id="PF03706">
    <property type="entry name" value="LPG_synthase_TM"/>
    <property type="match status" value="1"/>
</dbReference>
<feature type="transmembrane region" description="Helical" evidence="7">
    <location>
        <begin position="198"/>
        <end position="222"/>
    </location>
</feature>
<evidence type="ECO:0000313" key="8">
    <source>
        <dbReference type="EMBL" id="EKF85431.1"/>
    </source>
</evidence>
<dbReference type="EMBL" id="AMPO01000007">
    <property type="protein sequence ID" value="EKF85431.1"/>
    <property type="molecule type" value="Genomic_DNA"/>
</dbReference>
<name>K2QBW1_METFP</name>
<feature type="transmembrane region" description="Helical" evidence="7">
    <location>
        <begin position="142"/>
        <end position="159"/>
    </location>
</feature>
<protein>
    <submittedName>
        <fullName evidence="8">Uncharacterized protein</fullName>
    </submittedName>
</protein>
<evidence type="ECO:0000256" key="4">
    <source>
        <dbReference type="ARBA" id="ARBA00022692"/>
    </source>
</evidence>
<evidence type="ECO:0000256" key="1">
    <source>
        <dbReference type="ARBA" id="ARBA00004651"/>
    </source>
</evidence>
<keyword evidence="6 7" id="KW-0472">Membrane</keyword>
<evidence type="ECO:0000256" key="5">
    <source>
        <dbReference type="ARBA" id="ARBA00022989"/>
    </source>
</evidence>
<organism evidence="8 9">
    <name type="scientific">Methanobacterium formicicum (strain DSM 3637 / PP1)</name>
    <dbReference type="NCBI Taxonomy" id="1204725"/>
    <lineage>
        <taxon>Archaea</taxon>
        <taxon>Methanobacteriati</taxon>
        <taxon>Methanobacteriota</taxon>
        <taxon>Methanomada group</taxon>
        <taxon>Methanobacteria</taxon>
        <taxon>Methanobacteriales</taxon>
        <taxon>Methanobacteriaceae</taxon>
        <taxon>Methanobacterium</taxon>
    </lineage>
</organism>
<dbReference type="InterPro" id="IPR022791">
    <property type="entry name" value="L-PG_synthase/AglD"/>
</dbReference>
<proteinExistence type="inferred from homology"/>
<dbReference type="PATRIC" id="fig|1204725.3.peg.1680"/>
<keyword evidence="4 7" id="KW-0812">Transmembrane</keyword>
<gene>
    <name evidence="8" type="ORF">A994_08356</name>
</gene>
<feature type="transmembrane region" description="Helical" evidence="7">
    <location>
        <begin position="286"/>
        <end position="304"/>
    </location>
</feature>
<evidence type="ECO:0000313" key="9">
    <source>
        <dbReference type="Proteomes" id="UP000007360"/>
    </source>
</evidence>
<comment type="caution">
    <text evidence="8">The sequence shown here is derived from an EMBL/GenBank/DDBJ whole genome shotgun (WGS) entry which is preliminary data.</text>
</comment>
<feature type="transmembrane region" description="Helical" evidence="7">
    <location>
        <begin position="258"/>
        <end position="280"/>
    </location>
</feature>
<feature type="transmembrane region" description="Helical" evidence="7">
    <location>
        <begin position="228"/>
        <end position="246"/>
    </location>
</feature>